<comment type="caution">
    <text evidence="4">The sequence shown here is derived from an EMBL/GenBank/DDBJ whole genome shotgun (WGS) entry which is preliminary data.</text>
</comment>
<dbReference type="GO" id="GO:0008757">
    <property type="term" value="F:S-adenosylmethionine-dependent methyltransferase activity"/>
    <property type="evidence" value="ECO:0007669"/>
    <property type="project" value="InterPro"/>
</dbReference>
<dbReference type="EMBL" id="JALJOU010000022">
    <property type="protein sequence ID" value="KAK9837274.1"/>
    <property type="molecule type" value="Genomic_DNA"/>
</dbReference>
<evidence type="ECO:0000256" key="1">
    <source>
        <dbReference type="ARBA" id="ARBA00022603"/>
    </source>
</evidence>
<dbReference type="InterPro" id="IPR029063">
    <property type="entry name" value="SAM-dependent_MTases_sf"/>
</dbReference>
<dbReference type="GO" id="GO:0005739">
    <property type="term" value="C:mitochondrion"/>
    <property type="evidence" value="ECO:0007669"/>
    <property type="project" value="TreeGrafter"/>
</dbReference>
<dbReference type="InterPro" id="IPR013216">
    <property type="entry name" value="Methyltransf_11"/>
</dbReference>
<dbReference type="PANTHER" id="PTHR13090:SF1">
    <property type="entry name" value="ARGININE-HYDROXYLASE NDUFAF5, MITOCHONDRIAL"/>
    <property type="match status" value="1"/>
</dbReference>
<dbReference type="PANTHER" id="PTHR13090">
    <property type="entry name" value="ARGININE-HYDROXYLASE NDUFAF5, MITOCHONDRIAL"/>
    <property type="match status" value="1"/>
</dbReference>
<dbReference type="InterPro" id="IPR050602">
    <property type="entry name" value="Malonyl-ACP_OMT"/>
</dbReference>
<dbReference type="AlphaFoldDB" id="A0AAW1RU84"/>
<keyword evidence="2" id="KW-0808">Transferase</keyword>
<evidence type="ECO:0000259" key="3">
    <source>
        <dbReference type="Pfam" id="PF08241"/>
    </source>
</evidence>
<dbReference type="Pfam" id="PF08241">
    <property type="entry name" value="Methyltransf_11"/>
    <property type="match status" value="1"/>
</dbReference>
<dbReference type="Gene3D" id="3.40.50.150">
    <property type="entry name" value="Vaccinia Virus protein VP39"/>
    <property type="match status" value="1"/>
</dbReference>
<feature type="domain" description="Methyltransferase type 11" evidence="3">
    <location>
        <begin position="61"/>
        <end position="160"/>
    </location>
</feature>
<dbReference type="Proteomes" id="UP001445335">
    <property type="component" value="Unassembled WGS sequence"/>
</dbReference>
<evidence type="ECO:0000256" key="2">
    <source>
        <dbReference type="ARBA" id="ARBA00022679"/>
    </source>
</evidence>
<sequence>MGSKANAPPQIFDRRLKQAHRDRAAHLQSDDDPLLGEVTERLLDRLEDCRRSFPVAAIIGGAGTSVAARLTGARAGVETLLHLDDSPAMLAHAARLQQASQASGTRWPQVHHLAAEEEWLPLREKSVDVIISSLSLHWVNDLPGAMVQCRRALKPDGLFLSAMWGGSTLQELRIAHTLAEQEVEGGLSPRMSPLVQVRDAGNLLTRAGLNIPSVDVDELTVHYGSPSKLVDHLRAMAESNAVYTRRPTMRRATAAAAERIYREKFGAEDGSVPATFEVIYMTGWAPAALQPQALRRGSATVKLEDLAEMQRQRDRAASGAGRSG</sequence>
<dbReference type="SUPFAM" id="SSF53335">
    <property type="entry name" value="S-adenosyl-L-methionine-dependent methyltransferases"/>
    <property type="match status" value="1"/>
</dbReference>
<protein>
    <recommendedName>
        <fullName evidence="3">Methyltransferase type 11 domain-containing protein</fullName>
    </recommendedName>
</protein>
<organism evidence="4 5">
    <name type="scientific">Elliptochloris bilobata</name>
    <dbReference type="NCBI Taxonomy" id="381761"/>
    <lineage>
        <taxon>Eukaryota</taxon>
        <taxon>Viridiplantae</taxon>
        <taxon>Chlorophyta</taxon>
        <taxon>core chlorophytes</taxon>
        <taxon>Trebouxiophyceae</taxon>
        <taxon>Trebouxiophyceae incertae sedis</taxon>
        <taxon>Elliptochloris clade</taxon>
        <taxon>Elliptochloris</taxon>
    </lineage>
</organism>
<name>A0AAW1RU84_9CHLO</name>
<dbReference type="GO" id="GO:0032259">
    <property type="term" value="P:methylation"/>
    <property type="evidence" value="ECO:0007669"/>
    <property type="project" value="UniProtKB-KW"/>
</dbReference>
<keyword evidence="5" id="KW-1185">Reference proteome</keyword>
<proteinExistence type="predicted"/>
<dbReference type="CDD" id="cd02440">
    <property type="entry name" value="AdoMet_MTases"/>
    <property type="match status" value="1"/>
</dbReference>
<keyword evidence="1" id="KW-0489">Methyltransferase</keyword>
<dbReference type="GO" id="GO:0032981">
    <property type="term" value="P:mitochondrial respiratory chain complex I assembly"/>
    <property type="evidence" value="ECO:0007669"/>
    <property type="project" value="TreeGrafter"/>
</dbReference>
<evidence type="ECO:0000313" key="5">
    <source>
        <dbReference type="Proteomes" id="UP001445335"/>
    </source>
</evidence>
<evidence type="ECO:0000313" key="4">
    <source>
        <dbReference type="EMBL" id="KAK9837274.1"/>
    </source>
</evidence>
<gene>
    <name evidence="4" type="ORF">WJX81_002822</name>
</gene>
<reference evidence="4 5" key="1">
    <citation type="journal article" date="2024" name="Nat. Commun.">
        <title>Phylogenomics reveals the evolutionary origins of lichenization in chlorophyte algae.</title>
        <authorList>
            <person name="Puginier C."/>
            <person name="Libourel C."/>
            <person name="Otte J."/>
            <person name="Skaloud P."/>
            <person name="Haon M."/>
            <person name="Grisel S."/>
            <person name="Petersen M."/>
            <person name="Berrin J.G."/>
            <person name="Delaux P.M."/>
            <person name="Dal Grande F."/>
            <person name="Keller J."/>
        </authorList>
    </citation>
    <scope>NUCLEOTIDE SEQUENCE [LARGE SCALE GENOMIC DNA]</scope>
    <source>
        <strain evidence="4 5">SAG 245.80</strain>
    </source>
</reference>
<accession>A0AAW1RU84</accession>